<accession>A0ABP9AA10</accession>
<dbReference type="InterPro" id="IPR053150">
    <property type="entry name" value="Teicoplanin_resist-assoc"/>
</dbReference>
<dbReference type="Proteomes" id="UP001501645">
    <property type="component" value="Unassembled WGS sequence"/>
</dbReference>
<proteinExistence type="predicted"/>
<evidence type="ECO:0000313" key="3">
    <source>
        <dbReference type="EMBL" id="GAA4776912.1"/>
    </source>
</evidence>
<comment type="caution">
    <text evidence="3">The sequence shown here is derived from an EMBL/GenBank/DDBJ whole genome shotgun (WGS) entry which is preliminary data.</text>
</comment>
<feature type="domain" description="VanZ-like" evidence="2">
    <location>
        <begin position="62"/>
        <end position="140"/>
    </location>
</feature>
<name>A0ABP9AA10_9MICO</name>
<dbReference type="RefSeq" id="WP_345439093.1">
    <property type="nucleotide sequence ID" value="NZ_BAABKO010000003.1"/>
</dbReference>
<organism evidence="3 4">
    <name type="scientific">Microbacterium gilvum</name>
    <dbReference type="NCBI Taxonomy" id="1336204"/>
    <lineage>
        <taxon>Bacteria</taxon>
        <taxon>Bacillati</taxon>
        <taxon>Actinomycetota</taxon>
        <taxon>Actinomycetes</taxon>
        <taxon>Micrococcales</taxon>
        <taxon>Microbacteriaceae</taxon>
        <taxon>Microbacterium</taxon>
    </lineage>
</organism>
<dbReference type="Pfam" id="PF04892">
    <property type="entry name" value="VanZ"/>
    <property type="match status" value="1"/>
</dbReference>
<keyword evidence="1" id="KW-0812">Transmembrane</keyword>
<sequence length="180" mass="19832">MSDTIPRKPPPSRVRLTWSVMLLVAYASIVLLATMWPTPIDRGWSGAIDDLLDIAHRNGLPWWFGYRKLEFGANIAMFVPLGFLIGMALPRRAVWATLVIVPAFSIGIEALQGALLAERFASPLDVVANTMGGWIGFAALGVVRGAITSRDERLIARAIWDHEARRRASAEGLRMRAGVR</sequence>
<dbReference type="InterPro" id="IPR006976">
    <property type="entry name" value="VanZ-like"/>
</dbReference>
<evidence type="ECO:0000256" key="1">
    <source>
        <dbReference type="SAM" id="Phobius"/>
    </source>
</evidence>
<feature type="transmembrane region" description="Helical" evidence="1">
    <location>
        <begin position="127"/>
        <end position="147"/>
    </location>
</feature>
<evidence type="ECO:0000313" key="4">
    <source>
        <dbReference type="Proteomes" id="UP001501645"/>
    </source>
</evidence>
<dbReference type="PANTHER" id="PTHR36834:SF1">
    <property type="entry name" value="INTEGRAL MEMBRANE PROTEIN"/>
    <property type="match status" value="1"/>
</dbReference>
<gene>
    <name evidence="3" type="ORF">GCM10023351_22090</name>
</gene>
<keyword evidence="1" id="KW-1133">Transmembrane helix</keyword>
<dbReference type="EMBL" id="BAABKO010000003">
    <property type="protein sequence ID" value="GAA4776912.1"/>
    <property type="molecule type" value="Genomic_DNA"/>
</dbReference>
<feature type="transmembrane region" description="Helical" evidence="1">
    <location>
        <begin position="94"/>
        <end position="115"/>
    </location>
</feature>
<keyword evidence="1" id="KW-0472">Membrane</keyword>
<feature type="transmembrane region" description="Helical" evidence="1">
    <location>
        <begin position="71"/>
        <end position="89"/>
    </location>
</feature>
<protein>
    <recommendedName>
        <fullName evidence="2">VanZ-like domain-containing protein</fullName>
    </recommendedName>
</protein>
<reference evidence="4" key="1">
    <citation type="journal article" date="2019" name="Int. J. Syst. Evol. Microbiol.">
        <title>The Global Catalogue of Microorganisms (GCM) 10K type strain sequencing project: providing services to taxonomists for standard genome sequencing and annotation.</title>
        <authorList>
            <consortium name="The Broad Institute Genomics Platform"/>
            <consortium name="The Broad Institute Genome Sequencing Center for Infectious Disease"/>
            <person name="Wu L."/>
            <person name="Ma J."/>
        </authorList>
    </citation>
    <scope>NUCLEOTIDE SEQUENCE [LARGE SCALE GENOMIC DNA]</scope>
    <source>
        <strain evidence="4">JCM 18537</strain>
    </source>
</reference>
<feature type="transmembrane region" description="Helical" evidence="1">
    <location>
        <begin position="16"/>
        <end position="36"/>
    </location>
</feature>
<evidence type="ECO:0000259" key="2">
    <source>
        <dbReference type="Pfam" id="PF04892"/>
    </source>
</evidence>
<dbReference type="PANTHER" id="PTHR36834">
    <property type="entry name" value="MEMBRANE PROTEIN-RELATED"/>
    <property type="match status" value="1"/>
</dbReference>
<keyword evidence="4" id="KW-1185">Reference proteome</keyword>